<evidence type="ECO:0000256" key="2">
    <source>
        <dbReference type="ARBA" id="ARBA00004609"/>
    </source>
</evidence>
<feature type="compositionally biased region" description="Polar residues" evidence="9">
    <location>
        <begin position="302"/>
        <end position="315"/>
    </location>
</feature>
<dbReference type="VEuPathDB" id="TriTrypDB:Tb1125.Tb09.v4.0053"/>
<evidence type="ECO:0000313" key="12">
    <source>
        <dbReference type="EMBL" id="ARB50728.1"/>
    </source>
</evidence>
<feature type="compositionally biased region" description="Basic residues" evidence="9">
    <location>
        <begin position="323"/>
        <end position="340"/>
    </location>
</feature>
<keyword evidence="8" id="KW-0449">Lipoprotein</keyword>
<keyword evidence="6" id="KW-0472">Membrane</keyword>
<dbReference type="EMBL" id="KY404477">
    <property type="protein sequence ID" value="ARB50728.1"/>
    <property type="molecule type" value="Genomic_DNA"/>
</dbReference>
<sequence length="375" mass="42771">MNRGFAIALLLFVALNSQINDATDENQVEIAQLCTIYKLLTEPLPEQKIQEPSASSTDQAPHDTMSQVLNRALKLNLTVAEEPVDVVFRNTEKYKTKKDVDNDADKKGYLKLENDGDLKKLRQLYKEVLGTDSGKQGFSRTYQTPLSPRTKNALRNPIAHLYKKLLEIHTKFTENEEELIADTKEARLKLMQAATGDQLKAMAAQTMTAITPVPDITAETLPWDASADRDGNCKAAGETKNKAGMALATDMLCICFAKKKRRTHILPNFNPYQHRPQHKQANLCRHQRLESNTKTLQRKPSRQYSSTEGSFNTGINCRLQGKTGKKHDKNRNSNKRCKRRSKSRQFLRCFRVWQHSTSMHFHNNRLVCSRHGRLH</sequence>
<evidence type="ECO:0000256" key="1">
    <source>
        <dbReference type="ARBA" id="ARBA00002523"/>
    </source>
</evidence>
<feature type="signal peptide" evidence="10">
    <location>
        <begin position="1"/>
        <end position="22"/>
    </location>
</feature>
<keyword evidence="4" id="KW-0336">GPI-anchor</keyword>
<evidence type="ECO:0000256" key="10">
    <source>
        <dbReference type="SAM" id="SignalP"/>
    </source>
</evidence>
<organism evidence="12">
    <name type="scientific">Trypanosoma brucei</name>
    <dbReference type="NCBI Taxonomy" id="5691"/>
    <lineage>
        <taxon>Eukaryota</taxon>
        <taxon>Discoba</taxon>
        <taxon>Euglenozoa</taxon>
        <taxon>Kinetoplastea</taxon>
        <taxon>Metakinetoplastina</taxon>
        <taxon>Trypanosomatida</taxon>
        <taxon>Trypanosomatidae</taxon>
        <taxon>Trypanosoma</taxon>
    </lineage>
</organism>
<dbReference type="GO" id="GO:0098552">
    <property type="term" value="C:side of membrane"/>
    <property type="evidence" value="ECO:0007669"/>
    <property type="project" value="UniProtKB-KW"/>
</dbReference>
<evidence type="ECO:0000259" key="11">
    <source>
        <dbReference type="Pfam" id="PF13206"/>
    </source>
</evidence>
<proteinExistence type="predicted"/>
<feature type="domain" description="Trypanosome variant surface glycoprotein B-type N-terminal" evidence="11">
    <location>
        <begin position="9"/>
        <end position="260"/>
    </location>
</feature>
<dbReference type="GO" id="GO:0005886">
    <property type="term" value="C:plasma membrane"/>
    <property type="evidence" value="ECO:0007669"/>
    <property type="project" value="UniProtKB-SubCell"/>
</dbReference>
<reference evidence="12" key="1">
    <citation type="submission" date="2016-12" db="EMBL/GenBank/DDBJ databases">
        <title>Extending the VSGnome of Trypanosoma brucei strain TREU927.</title>
        <authorList>
            <person name="Cross G.A."/>
        </authorList>
    </citation>
    <scope>NUCLEOTIDE SEQUENCE</scope>
    <source>
        <strain evidence="12">Tb927.99.689</strain>
    </source>
</reference>
<comment type="subcellular location">
    <subcellularLocation>
        <location evidence="2">Cell membrane</location>
        <topology evidence="2">Lipid-anchor</topology>
        <topology evidence="2">GPI-anchor</topology>
    </subcellularLocation>
</comment>
<evidence type="ECO:0000256" key="4">
    <source>
        <dbReference type="ARBA" id="ARBA00022622"/>
    </source>
</evidence>
<name>A0A1V0FY48_9TRYP</name>
<evidence type="ECO:0000256" key="8">
    <source>
        <dbReference type="ARBA" id="ARBA00023288"/>
    </source>
</evidence>
<evidence type="ECO:0000256" key="7">
    <source>
        <dbReference type="ARBA" id="ARBA00023180"/>
    </source>
</evidence>
<evidence type="ECO:0000256" key="9">
    <source>
        <dbReference type="SAM" id="MobiDB-lite"/>
    </source>
</evidence>
<feature type="region of interest" description="Disordered" evidence="9">
    <location>
        <begin position="290"/>
        <end position="340"/>
    </location>
</feature>
<dbReference type="Pfam" id="PF13206">
    <property type="entry name" value="VSG_B"/>
    <property type="match status" value="1"/>
</dbReference>
<dbReference type="VEuPathDB" id="TriTrypDB:Tb427_000613500"/>
<accession>A0A1V0FY48</accession>
<comment type="function">
    <text evidence="1">VSG forms a coat on the surface of the parasite. The trypanosome evades the immune response of the host by expressing a series of antigenically distinct VSGs from an estimated 1000 VSG genes.</text>
</comment>
<keyword evidence="5 10" id="KW-0732">Signal</keyword>
<evidence type="ECO:0000256" key="3">
    <source>
        <dbReference type="ARBA" id="ARBA00022475"/>
    </source>
</evidence>
<keyword evidence="3" id="KW-1003">Cell membrane</keyword>
<dbReference type="InterPro" id="IPR025932">
    <property type="entry name" value="Trypano_VSG_B_N_dom"/>
</dbReference>
<keyword evidence="7" id="KW-0325">Glycoprotein</keyword>
<evidence type="ECO:0000256" key="6">
    <source>
        <dbReference type="ARBA" id="ARBA00023136"/>
    </source>
</evidence>
<dbReference type="VEuPathDB" id="TriTrypDB:Tb09.v4.0053"/>
<feature type="chain" id="PRO_5012843955" evidence="10">
    <location>
        <begin position="23"/>
        <end position="375"/>
    </location>
</feature>
<evidence type="ECO:0000256" key="5">
    <source>
        <dbReference type="ARBA" id="ARBA00022729"/>
    </source>
</evidence>
<protein>
    <submittedName>
        <fullName evidence="12">Variant surface glycoprotein</fullName>
    </submittedName>
</protein>
<dbReference type="AlphaFoldDB" id="A0A1V0FY48"/>